<dbReference type="EMBL" id="JXSU01000007">
    <property type="protein sequence ID" value="KIS23537.1"/>
    <property type="molecule type" value="Genomic_DNA"/>
</dbReference>
<gene>
    <name evidence="2" type="ORF">N495_07990</name>
</gene>
<comment type="caution">
    <text evidence="2">The sequence shown here is derived from an EMBL/GenBank/DDBJ whole genome shotgun (WGS) entry which is preliminary data.</text>
</comment>
<feature type="domain" description="Nitroreductase" evidence="1">
    <location>
        <begin position="4"/>
        <end position="36"/>
    </location>
</feature>
<proteinExistence type="predicted"/>
<evidence type="ECO:0000259" key="1">
    <source>
        <dbReference type="Pfam" id="PF00881"/>
    </source>
</evidence>
<name>A0A0D1BUT6_CLOBO</name>
<sequence>MNKILNRKSIRKYKDIKVSDDIVEDLLKVGMAAPSARVSR</sequence>
<dbReference type="Gene3D" id="3.40.109.10">
    <property type="entry name" value="NADH Oxidase"/>
    <property type="match status" value="1"/>
</dbReference>
<dbReference type="SUPFAM" id="SSF55469">
    <property type="entry name" value="FMN-dependent nitroreductase-like"/>
    <property type="match status" value="1"/>
</dbReference>
<accession>A0A0D1BUT6</accession>
<dbReference type="AlphaFoldDB" id="A0A0D1BUT6"/>
<reference evidence="2 3" key="1">
    <citation type="submission" date="2014-06" db="EMBL/GenBank/DDBJ databases">
        <title>Genome characterization of distinct group I Clostridium botulinum lineages.</title>
        <authorList>
            <person name="Giordani F."/>
            <person name="Anselmo A."/>
            <person name="Fillo S."/>
            <person name="Palozzi A.M."/>
            <person name="Fortunato A."/>
            <person name="Gentile B."/>
            <person name="Ciammaruconi A."/>
            <person name="Anniballi F."/>
            <person name="De Medici D."/>
            <person name="Lista F."/>
        </authorList>
    </citation>
    <scope>NUCLEOTIDE SEQUENCE [LARGE SCALE GENOMIC DNA]</scope>
    <source>
        <strain evidence="2 3">B2 450</strain>
    </source>
</reference>
<dbReference type="Proteomes" id="UP000032250">
    <property type="component" value="Unassembled WGS sequence"/>
</dbReference>
<dbReference type="Pfam" id="PF00881">
    <property type="entry name" value="Nitroreductase"/>
    <property type="match status" value="1"/>
</dbReference>
<organism evidence="2 3">
    <name type="scientific">Clostridium botulinum B2 450</name>
    <dbReference type="NCBI Taxonomy" id="1379739"/>
    <lineage>
        <taxon>Bacteria</taxon>
        <taxon>Bacillati</taxon>
        <taxon>Bacillota</taxon>
        <taxon>Clostridia</taxon>
        <taxon>Eubacteriales</taxon>
        <taxon>Clostridiaceae</taxon>
        <taxon>Clostridium</taxon>
    </lineage>
</organism>
<dbReference type="GO" id="GO:0016491">
    <property type="term" value="F:oxidoreductase activity"/>
    <property type="evidence" value="ECO:0007669"/>
    <property type="project" value="InterPro"/>
</dbReference>
<evidence type="ECO:0000313" key="2">
    <source>
        <dbReference type="EMBL" id="KIS23537.1"/>
    </source>
</evidence>
<dbReference type="InterPro" id="IPR029479">
    <property type="entry name" value="Nitroreductase"/>
</dbReference>
<dbReference type="InterPro" id="IPR000415">
    <property type="entry name" value="Nitroreductase-like"/>
</dbReference>
<dbReference type="PATRIC" id="fig|1379739.3.peg.1942"/>
<dbReference type="HOGENOM" id="CLU_3287250_0_0_9"/>
<evidence type="ECO:0000313" key="3">
    <source>
        <dbReference type="Proteomes" id="UP000032250"/>
    </source>
</evidence>
<protein>
    <submittedName>
        <fullName evidence="2">Nitroreductase</fullName>
    </submittedName>
</protein>